<accession>A0A4S2EA87</accession>
<gene>
    <name evidence="1" type="ORF">FEE40_10075</name>
</gene>
<name>A0A4S2EA87_9LACO</name>
<sequence>MKLYELTLNNVFYVDQQRKDIYLVHIRYPQYFTLKQPTLPCVKAKIDIKDRVERPEVRFHEGKFTRFNVTYHFPNTGLSKPDYKVNLLFYSEFIKITRHHIEHVHKNLLEQLPNDFTKSELVSLDELEENFNNDGYIGQYLQATLQVVG</sequence>
<dbReference type="Proteomes" id="UP000463931">
    <property type="component" value="Chromosome"/>
</dbReference>
<dbReference type="RefSeq" id="WP_135057288.1">
    <property type="nucleotide sequence ID" value="NZ_AP025728.1"/>
</dbReference>
<dbReference type="AlphaFoldDB" id="A0A4S2EA87"/>
<evidence type="ECO:0000313" key="2">
    <source>
        <dbReference type="Proteomes" id="UP000463931"/>
    </source>
</evidence>
<reference evidence="1 2" key="1">
    <citation type="journal article" date="2019" name="Nat. Med.">
        <title>Preventing dysbiosis of the neonatal mouse intestinal microbiome protects against late-onset sepsis.</title>
        <authorList>
            <person name="Singer J.R."/>
            <person name="Blosser E.G."/>
            <person name="Zindl C.L."/>
            <person name="Silberger D.J."/>
            <person name="Conlan S."/>
            <person name="Laufer V.A."/>
            <person name="DiToro D."/>
            <person name="Deming C."/>
            <person name="Kumar R."/>
            <person name="Morrow C.D."/>
            <person name="Segre J.A."/>
            <person name="Gray M.J."/>
            <person name="Randolph D.A."/>
            <person name="Weaver C.T."/>
        </authorList>
    </citation>
    <scope>NUCLEOTIDE SEQUENCE [LARGE SCALE GENOMIC DNA]</scope>
    <source>
        <strain evidence="1 2">V10</strain>
    </source>
</reference>
<evidence type="ECO:0000313" key="1">
    <source>
        <dbReference type="EMBL" id="QIA90472.1"/>
    </source>
</evidence>
<dbReference type="EMBL" id="CP040852">
    <property type="protein sequence ID" value="QIA90472.1"/>
    <property type="molecule type" value="Genomic_DNA"/>
</dbReference>
<organism evidence="1 2">
    <name type="scientific">Ligilactobacillus murinus</name>
    <dbReference type="NCBI Taxonomy" id="1622"/>
    <lineage>
        <taxon>Bacteria</taxon>
        <taxon>Bacillati</taxon>
        <taxon>Bacillota</taxon>
        <taxon>Bacilli</taxon>
        <taxon>Lactobacillales</taxon>
        <taxon>Lactobacillaceae</taxon>
        <taxon>Ligilactobacillus</taxon>
    </lineage>
</organism>
<protein>
    <submittedName>
        <fullName evidence="1">Uncharacterized protein</fullName>
    </submittedName>
</protein>
<proteinExistence type="predicted"/>